<name>A0ABM5QEQ1_9BACT</name>
<proteinExistence type="predicted"/>
<sequence>MVFLCFDWFGTQTTQIVAEPFQLVEDGKILNCCYCEIVSFYLKVPPPKGCNSQVSVKNLRNQVCNSVIFQFNN</sequence>
<accession>A0ABM5QEQ1</accession>
<reference evidence="1 2" key="1">
    <citation type="submission" date="2014-03" db="EMBL/GenBank/DDBJ databases">
        <title>Complete genome sequence of a deeply braunched marine Bacteroidia bacterium Draconibacterium orientale type strain FH5T.</title>
        <authorList>
            <person name="Li X."/>
            <person name="Wang X."/>
            <person name="Xie Z."/>
            <person name="Du Z."/>
            <person name="Chen G."/>
        </authorList>
    </citation>
    <scope>NUCLEOTIDE SEQUENCE [LARGE SCALE GENOMIC DNA]</scope>
    <source>
        <strain evidence="1 2">FH5</strain>
    </source>
</reference>
<dbReference type="EMBL" id="CP007451">
    <property type="protein sequence ID" value="AHW61969.1"/>
    <property type="molecule type" value="Genomic_DNA"/>
</dbReference>
<protein>
    <submittedName>
        <fullName evidence="1">Uncharacterized protein</fullName>
    </submittedName>
</protein>
<gene>
    <name evidence="1" type="ORF">FH5T_12265</name>
</gene>
<organism evidence="1 2">
    <name type="scientific">Draconibacterium orientale</name>
    <dbReference type="NCBI Taxonomy" id="1168034"/>
    <lineage>
        <taxon>Bacteria</taxon>
        <taxon>Pseudomonadati</taxon>
        <taxon>Bacteroidota</taxon>
        <taxon>Bacteroidia</taxon>
        <taxon>Marinilabiliales</taxon>
        <taxon>Prolixibacteraceae</taxon>
        <taxon>Draconibacterium</taxon>
    </lineage>
</organism>
<evidence type="ECO:0000313" key="1">
    <source>
        <dbReference type="EMBL" id="AHW61969.1"/>
    </source>
</evidence>
<keyword evidence="2" id="KW-1185">Reference proteome</keyword>
<dbReference type="Proteomes" id="UP000023772">
    <property type="component" value="Chromosome"/>
</dbReference>
<evidence type="ECO:0000313" key="2">
    <source>
        <dbReference type="Proteomes" id="UP000023772"/>
    </source>
</evidence>